<dbReference type="Pfam" id="PF05656">
    <property type="entry name" value="DUF805"/>
    <property type="match status" value="1"/>
</dbReference>
<dbReference type="PANTHER" id="PTHR34980">
    <property type="entry name" value="INNER MEMBRANE PROTEIN-RELATED-RELATED"/>
    <property type="match status" value="1"/>
</dbReference>
<evidence type="ECO:0000313" key="3">
    <source>
        <dbReference type="Proteomes" id="UP000521748"/>
    </source>
</evidence>
<dbReference type="PANTHER" id="PTHR34980:SF2">
    <property type="entry name" value="INNER MEMBRANE PROTEIN YHAH-RELATED"/>
    <property type="match status" value="1"/>
</dbReference>
<dbReference type="RefSeq" id="WP_246279418.1">
    <property type="nucleotide sequence ID" value="NZ_JACBYQ010000001.1"/>
</dbReference>
<proteinExistence type="predicted"/>
<gene>
    <name evidence="2" type="ORF">FHU41_000661</name>
</gene>
<dbReference type="AlphaFoldDB" id="A0A7Y9LRV3"/>
<dbReference type="InterPro" id="IPR008523">
    <property type="entry name" value="DUF805"/>
</dbReference>
<reference evidence="2 3" key="1">
    <citation type="submission" date="2020-07" db="EMBL/GenBank/DDBJ databases">
        <title>Sequencing the genomes of 1000 actinobacteria strains.</title>
        <authorList>
            <person name="Klenk H.-P."/>
        </authorList>
    </citation>
    <scope>NUCLEOTIDE SEQUENCE [LARGE SCALE GENOMIC DNA]</scope>
    <source>
        <strain evidence="2 3">DSM 102047</strain>
    </source>
</reference>
<comment type="caution">
    <text evidence="2">The sequence shown here is derived from an EMBL/GenBank/DDBJ whole genome shotgun (WGS) entry which is preliminary data.</text>
</comment>
<dbReference type="EMBL" id="JACBYQ010000001">
    <property type="protein sequence ID" value="NYE94440.1"/>
    <property type="molecule type" value="Genomic_DNA"/>
</dbReference>
<sequence>MGTAVKRFWKKYATFSGRASLSEYWMAVLFNALVYFVLFALLYTFLFLGSSNEDSGHSSPGPLFPIFPFLVVGWYLATLIPTLAITWRRLHDTGRSGGFYFLLGIPFVGGLIVLVLLALSPEPSGARFDRAR</sequence>
<keyword evidence="1" id="KW-0812">Transmembrane</keyword>
<keyword evidence="1" id="KW-0472">Membrane</keyword>
<dbReference type="GO" id="GO:0005886">
    <property type="term" value="C:plasma membrane"/>
    <property type="evidence" value="ECO:0007669"/>
    <property type="project" value="TreeGrafter"/>
</dbReference>
<accession>A0A7Y9LRV3</accession>
<feature type="transmembrane region" description="Helical" evidence="1">
    <location>
        <begin position="99"/>
        <end position="119"/>
    </location>
</feature>
<protein>
    <submittedName>
        <fullName evidence="2">Uncharacterized membrane protein YhaH (DUF805 family)</fullName>
    </submittedName>
</protein>
<keyword evidence="3" id="KW-1185">Reference proteome</keyword>
<evidence type="ECO:0000256" key="1">
    <source>
        <dbReference type="SAM" id="Phobius"/>
    </source>
</evidence>
<organism evidence="2 3">
    <name type="scientific">Psychromicrobium silvestre</name>
    <dbReference type="NCBI Taxonomy" id="1645614"/>
    <lineage>
        <taxon>Bacteria</taxon>
        <taxon>Bacillati</taxon>
        <taxon>Actinomycetota</taxon>
        <taxon>Actinomycetes</taxon>
        <taxon>Micrococcales</taxon>
        <taxon>Micrococcaceae</taxon>
        <taxon>Psychromicrobium</taxon>
    </lineage>
</organism>
<keyword evidence="1" id="KW-1133">Transmembrane helix</keyword>
<dbReference type="Proteomes" id="UP000521748">
    <property type="component" value="Unassembled WGS sequence"/>
</dbReference>
<name>A0A7Y9LRV3_9MICC</name>
<feature type="transmembrane region" description="Helical" evidence="1">
    <location>
        <begin position="21"/>
        <end position="46"/>
    </location>
</feature>
<evidence type="ECO:0000313" key="2">
    <source>
        <dbReference type="EMBL" id="NYE94440.1"/>
    </source>
</evidence>
<feature type="transmembrane region" description="Helical" evidence="1">
    <location>
        <begin position="66"/>
        <end position="87"/>
    </location>
</feature>